<sequence length="132" mass="13495">LSACFVLPADAREIWLCAPTSVPAQISDSADERALGLCLSGLTLTAGFEAPRAVSLGDPALAAGFHAGALGHRWTAGRARLPAGLLAGLSGPVFLRLDLSAPPLPRWVGPAAEVDAVNSPQTERHPRSVAAA</sequence>
<gene>
    <name evidence="1" type="ORF">ABID43_001827</name>
</gene>
<proteinExistence type="predicted"/>
<feature type="non-terminal residue" evidence="1">
    <location>
        <position position="1"/>
    </location>
</feature>
<evidence type="ECO:0000313" key="1">
    <source>
        <dbReference type="EMBL" id="MET3692296.1"/>
    </source>
</evidence>
<evidence type="ECO:0000313" key="2">
    <source>
        <dbReference type="Proteomes" id="UP001549145"/>
    </source>
</evidence>
<organism evidence="1 2">
    <name type="scientific">Methylobacterium goesingense</name>
    <dbReference type="NCBI Taxonomy" id="243690"/>
    <lineage>
        <taxon>Bacteria</taxon>
        <taxon>Pseudomonadati</taxon>
        <taxon>Pseudomonadota</taxon>
        <taxon>Alphaproteobacteria</taxon>
        <taxon>Hyphomicrobiales</taxon>
        <taxon>Methylobacteriaceae</taxon>
        <taxon>Methylobacterium</taxon>
    </lineage>
</organism>
<name>A0ABV2L697_9HYPH</name>
<accession>A0ABV2L697</accession>
<comment type="caution">
    <text evidence="1">The sequence shown here is derived from an EMBL/GenBank/DDBJ whole genome shotgun (WGS) entry which is preliminary data.</text>
</comment>
<dbReference type="Proteomes" id="UP001549145">
    <property type="component" value="Unassembled WGS sequence"/>
</dbReference>
<protein>
    <submittedName>
        <fullName evidence="1">Uncharacterized protein</fullName>
    </submittedName>
</protein>
<keyword evidence="2" id="KW-1185">Reference proteome</keyword>
<reference evidence="1 2" key="1">
    <citation type="submission" date="2024-06" db="EMBL/GenBank/DDBJ databases">
        <title>Genomic Encyclopedia of Type Strains, Phase IV (KMG-IV): sequencing the most valuable type-strain genomes for metagenomic binning, comparative biology and taxonomic classification.</title>
        <authorList>
            <person name="Goeker M."/>
        </authorList>
    </citation>
    <scope>NUCLEOTIDE SEQUENCE [LARGE SCALE GENOMIC DNA]</scope>
    <source>
        <strain evidence="1 2">DSM 21331</strain>
    </source>
</reference>
<dbReference type="EMBL" id="JBEPMM010000003">
    <property type="protein sequence ID" value="MET3692296.1"/>
    <property type="molecule type" value="Genomic_DNA"/>
</dbReference>